<evidence type="ECO:0000313" key="1">
    <source>
        <dbReference type="EMBL" id="TWL20879.1"/>
    </source>
</evidence>
<dbReference type="RefSeq" id="WP_223307097.1">
    <property type="nucleotide sequence ID" value="NZ_BEXU01000031.1"/>
</dbReference>
<dbReference type="EMBL" id="NILC01000033">
    <property type="protein sequence ID" value="TWL20879.1"/>
    <property type="molecule type" value="Genomic_DNA"/>
</dbReference>
<comment type="caution">
    <text evidence="1">The sequence shown here is derived from an EMBL/GenBank/DDBJ whole genome shotgun (WGS) entry which is preliminary data.</text>
</comment>
<sequence>MELKRCRTARNQIQVCQCSAPFQQCITSGKGARAAVSVSLPEVIVQKPRAVTALNSRLTEEELG</sequence>
<proteinExistence type="predicted"/>
<dbReference type="AlphaFoldDB" id="A0A8B5Y5I6"/>
<accession>A0A8B5Y5I6</accession>
<gene>
    <name evidence="1" type="ORF">CHCC16736_2163</name>
</gene>
<protein>
    <submittedName>
        <fullName evidence="1">Uncharacterized protein</fullName>
    </submittedName>
</protein>
<evidence type="ECO:0000313" key="2">
    <source>
        <dbReference type="Proteomes" id="UP000435910"/>
    </source>
</evidence>
<reference evidence="1 2" key="1">
    <citation type="submission" date="2019-06" db="EMBL/GenBank/DDBJ databases">
        <title>Genome sequence analysis of &gt;100 Bacillus licheniformis strains suggests intrinsic resistance to this species.</title>
        <authorList>
            <person name="Wels M."/>
            <person name="Siezen R.J."/>
            <person name="Johansen E."/>
            <person name="Stuer-Lauridsen B."/>
            <person name="Bjerre K."/>
            <person name="Nielsen B.K.K."/>
        </authorList>
    </citation>
    <scope>NUCLEOTIDE SEQUENCE [LARGE SCALE GENOMIC DNA]</scope>
    <source>
        <strain evidence="1 2">BAC-16736</strain>
    </source>
</reference>
<dbReference type="Proteomes" id="UP000435910">
    <property type="component" value="Unassembled WGS sequence"/>
</dbReference>
<dbReference type="GeneID" id="92861257"/>
<organism evidence="1 2">
    <name type="scientific">Bacillus licheniformis</name>
    <dbReference type="NCBI Taxonomy" id="1402"/>
    <lineage>
        <taxon>Bacteria</taxon>
        <taxon>Bacillati</taxon>
        <taxon>Bacillota</taxon>
        <taxon>Bacilli</taxon>
        <taxon>Bacillales</taxon>
        <taxon>Bacillaceae</taxon>
        <taxon>Bacillus</taxon>
    </lineage>
</organism>
<name>A0A8B5Y5I6_BACLI</name>